<dbReference type="GO" id="GO:0030983">
    <property type="term" value="F:mismatched DNA binding"/>
    <property type="evidence" value="ECO:0007669"/>
    <property type="project" value="InterPro"/>
</dbReference>
<dbReference type="GO" id="GO:0006298">
    <property type="term" value="P:mismatch repair"/>
    <property type="evidence" value="ECO:0007669"/>
    <property type="project" value="InterPro"/>
</dbReference>
<dbReference type="GO" id="GO:0032301">
    <property type="term" value="C:MutSalpha complex"/>
    <property type="evidence" value="ECO:0007669"/>
    <property type="project" value="TreeGrafter"/>
</dbReference>
<evidence type="ECO:0000313" key="4">
    <source>
        <dbReference type="WBParaSite" id="GPUH_0001204301-mRNA-1"/>
    </source>
</evidence>
<dbReference type="WBParaSite" id="GPUH_0001204301-mRNA-1">
    <property type="protein sequence ID" value="GPUH_0001204301-mRNA-1"/>
    <property type="gene ID" value="GPUH_0001204301"/>
</dbReference>
<evidence type="ECO:0000313" key="3">
    <source>
        <dbReference type="Proteomes" id="UP000271098"/>
    </source>
</evidence>
<evidence type="ECO:0000259" key="1">
    <source>
        <dbReference type="SMART" id="SM00533"/>
    </source>
</evidence>
<name>A0A183DTI8_9BILA</name>
<reference evidence="4" key="1">
    <citation type="submission" date="2016-06" db="UniProtKB">
        <authorList>
            <consortium name="WormBaseParasite"/>
        </authorList>
    </citation>
    <scope>IDENTIFICATION</scope>
</reference>
<dbReference type="AlphaFoldDB" id="A0A183DTI8"/>
<dbReference type="PANTHER" id="PTHR11361:SF35">
    <property type="entry name" value="DNA MISMATCH REPAIR PROTEIN MSH2"/>
    <property type="match status" value="1"/>
</dbReference>
<dbReference type="OrthoDB" id="10252754at2759"/>
<dbReference type="SUPFAM" id="SSF48334">
    <property type="entry name" value="DNA repair protein MutS, domain III"/>
    <property type="match status" value="2"/>
</dbReference>
<sequence length="520" mass="59545">MLAYLFGNGQLFSMVLGEVELTYHILNSTQYLRIVRDAILVKHYRVEVYAARDGQWELKAKGSLGCSNDFEEIFGESAELYELTTVAALAISAEQHNSAEKLNWIARNGTMHIMPLCLLSKCFTALVPHECIIIPSTTGAQSLNVAVDDETNVHLKTVLKRAGVKTVPFQFGEEEVEGCSEKVLTMRLSKTQESCIFALMEYLHLNDDSMPSRNFQLRNYKSAGYMYLNSAAVRALELFSTSQEDESSMADVGSLYEFLNKCRTPQGQRLLRDWIRRPLYDIRKINERLDVVEAFVGNTLCRTLLHDDILRRIPDIAALTRKMVQKKAGLQECHRLYKVICMLKRFQQTVDEVYVSCGDWIRRPLYDIRKINERLDVVEAFVGNTLCRTLLHDDILRRIPDIAALTRKMVQKKAGLQECHRLYKVICMLKRFQQTVDEVYVSCGSLAPSVNDLCLEPLSLAQLQFEKFVTLIETTVDITYWKKSGVYRILPNIDENLLAISERIQGIEKECNVVLKKLLK</sequence>
<dbReference type="InterPro" id="IPR007696">
    <property type="entry name" value="DNA_mismatch_repair_MutS_core"/>
</dbReference>
<dbReference type="EMBL" id="UYRT01078984">
    <property type="protein sequence ID" value="VDN19716.1"/>
    <property type="molecule type" value="Genomic_DNA"/>
</dbReference>
<dbReference type="SMART" id="SM00533">
    <property type="entry name" value="MUTSd"/>
    <property type="match status" value="1"/>
</dbReference>
<dbReference type="Gene3D" id="1.10.1420.10">
    <property type="match status" value="2"/>
</dbReference>
<keyword evidence="3" id="KW-1185">Reference proteome</keyword>
<dbReference type="InterPro" id="IPR016151">
    <property type="entry name" value="DNA_mismatch_repair_MutS_N"/>
</dbReference>
<protein>
    <submittedName>
        <fullName evidence="4">MUTSd domain-containing protein</fullName>
    </submittedName>
</protein>
<dbReference type="GO" id="GO:0006312">
    <property type="term" value="P:mitotic recombination"/>
    <property type="evidence" value="ECO:0007669"/>
    <property type="project" value="TreeGrafter"/>
</dbReference>
<evidence type="ECO:0000313" key="2">
    <source>
        <dbReference type="EMBL" id="VDN19716.1"/>
    </source>
</evidence>
<accession>A0A183DTI8</accession>
<gene>
    <name evidence="2" type="ORF">GPUH_LOCUS12029</name>
</gene>
<dbReference type="GO" id="GO:0005524">
    <property type="term" value="F:ATP binding"/>
    <property type="evidence" value="ECO:0007669"/>
    <property type="project" value="InterPro"/>
</dbReference>
<dbReference type="Pfam" id="PF05192">
    <property type="entry name" value="MutS_III"/>
    <property type="match status" value="2"/>
</dbReference>
<dbReference type="PANTHER" id="PTHR11361">
    <property type="entry name" value="DNA MISMATCH REPAIR PROTEIN MUTS FAMILY MEMBER"/>
    <property type="match status" value="1"/>
</dbReference>
<feature type="domain" description="DNA mismatch repair protein MutS core" evidence="1">
    <location>
        <begin position="250"/>
        <end position="518"/>
    </location>
</feature>
<dbReference type="Gene3D" id="3.40.1170.10">
    <property type="entry name" value="DNA repair protein MutS, domain I"/>
    <property type="match status" value="1"/>
</dbReference>
<dbReference type="GO" id="GO:0140664">
    <property type="term" value="F:ATP-dependent DNA damage sensor activity"/>
    <property type="evidence" value="ECO:0007669"/>
    <property type="project" value="InterPro"/>
</dbReference>
<reference evidence="2 3" key="2">
    <citation type="submission" date="2018-11" db="EMBL/GenBank/DDBJ databases">
        <authorList>
            <consortium name="Pathogen Informatics"/>
        </authorList>
    </citation>
    <scope>NUCLEOTIDE SEQUENCE [LARGE SCALE GENOMIC DNA]</scope>
</reference>
<proteinExistence type="predicted"/>
<organism evidence="4">
    <name type="scientific">Gongylonema pulchrum</name>
    <dbReference type="NCBI Taxonomy" id="637853"/>
    <lineage>
        <taxon>Eukaryota</taxon>
        <taxon>Metazoa</taxon>
        <taxon>Ecdysozoa</taxon>
        <taxon>Nematoda</taxon>
        <taxon>Chromadorea</taxon>
        <taxon>Rhabditida</taxon>
        <taxon>Spirurina</taxon>
        <taxon>Spiruromorpha</taxon>
        <taxon>Spiruroidea</taxon>
        <taxon>Gongylonematidae</taxon>
        <taxon>Gongylonema</taxon>
    </lineage>
</organism>
<dbReference type="InterPro" id="IPR045076">
    <property type="entry name" value="MutS"/>
</dbReference>
<dbReference type="Proteomes" id="UP000271098">
    <property type="component" value="Unassembled WGS sequence"/>
</dbReference>
<dbReference type="InterPro" id="IPR036187">
    <property type="entry name" value="DNA_mismatch_repair_MutS_sf"/>
</dbReference>